<dbReference type="OrthoDB" id="2081731at2"/>
<sequence length="186" mass="21410">MARYELGAVYKIEGGNKTYYARLVGKDCYGIYAPFEGNPNEQVLEKTPYRLYIVCNSFPMKRGIWEKVLPSPAPKDTKRWQAPKRANYANFNPALFLRQHRIFRQDGNIYECGKEHFIALVKAGMIEHIFNRHEHIPNFLGCYYDGYPESYILEEAWLKSGTVEAQREKVAALKEMGFAVDGLADG</sequence>
<proteinExistence type="predicted"/>
<dbReference type="KEGG" id="ccv:CCV52592_0316"/>
<accession>A7GZ48</accession>
<evidence type="ECO:0000313" key="1">
    <source>
        <dbReference type="EMBL" id="EAU00042.1"/>
    </source>
</evidence>
<reference evidence="1" key="1">
    <citation type="submission" date="2016-07" db="EMBL/GenBank/DDBJ databases">
        <title>Comparative genomics of the Campylobacter concisus group.</title>
        <authorList>
            <person name="Miller W.G."/>
            <person name="Yee E."/>
            <person name="Chapman M.H."/>
            <person name="Huynh S."/>
            <person name="Bono J.L."/>
            <person name="On S.L.W."/>
            <person name="StLeger J."/>
            <person name="Foster G."/>
            <person name="Parker C.T."/>
        </authorList>
    </citation>
    <scope>NUCLEOTIDE SEQUENCE</scope>
    <source>
        <strain evidence="1">525.92</strain>
    </source>
</reference>
<evidence type="ECO:0000313" key="2">
    <source>
        <dbReference type="Proteomes" id="UP000006380"/>
    </source>
</evidence>
<organism evidence="1 2">
    <name type="scientific">Campylobacter curvus (strain 525.92)</name>
    <dbReference type="NCBI Taxonomy" id="360105"/>
    <lineage>
        <taxon>Bacteria</taxon>
        <taxon>Pseudomonadati</taxon>
        <taxon>Campylobacterota</taxon>
        <taxon>Epsilonproteobacteria</taxon>
        <taxon>Campylobacterales</taxon>
        <taxon>Campylobacteraceae</taxon>
        <taxon>Campylobacter</taxon>
    </lineage>
</organism>
<dbReference type="AlphaFoldDB" id="A7GZ48"/>
<dbReference type="Proteomes" id="UP000006380">
    <property type="component" value="Chromosome"/>
</dbReference>
<name>A7GZ48_CAMC5</name>
<dbReference type="HOGENOM" id="CLU_125388_0_0_7"/>
<keyword evidence="2" id="KW-1185">Reference proteome</keyword>
<gene>
    <name evidence="1" type="ORF">CCV52592_0316</name>
</gene>
<dbReference type="RefSeq" id="WP_011992434.1">
    <property type="nucleotide sequence ID" value="NC_009715.2"/>
</dbReference>
<protein>
    <submittedName>
        <fullName evidence="1">Uncharacterized protein</fullName>
    </submittedName>
</protein>
<dbReference type="EMBL" id="CP000767">
    <property type="protein sequence ID" value="EAU00042.1"/>
    <property type="molecule type" value="Genomic_DNA"/>
</dbReference>